<evidence type="ECO:0000256" key="2">
    <source>
        <dbReference type="SAM" id="SignalP"/>
    </source>
</evidence>
<keyword evidence="5" id="KW-1185">Reference proteome</keyword>
<feature type="signal peptide" evidence="2">
    <location>
        <begin position="1"/>
        <end position="19"/>
    </location>
</feature>
<dbReference type="Proteomes" id="UP000001519">
    <property type="component" value="Chromosome 4"/>
</dbReference>
<gene>
    <name evidence="4" type="primary">FGA</name>
</gene>
<dbReference type="Ensembl" id="ENSGGOT00000053081.1">
    <property type="protein sequence ID" value="ENSGGOP00000032382.1"/>
    <property type="gene ID" value="ENSGGOG00000037350.1"/>
</dbReference>
<reference evidence="3 5" key="1">
    <citation type="submission" date="2011-05" db="EMBL/GenBank/DDBJ databases">
        <title>Insights into the evolution of the great apes provided by the gorilla genome.</title>
        <authorList>
            <person name="Scally A."/>
        </authorList>
    </citation>
    <scope>NUCLEOTIDE SEQUENCE [LARGE SCALE GENOMIC DNA]</scope>
</reference>
<organism evidence="3 5">
    <name type="scientific">Gorilla gorilla gorilla</name>
    <name type="common">Western lowland gorilla</name>
    <dbReference type="NCBI Taxonomy" id="9595"/>
    <lineage>
        <taxon>Eukaryota</taxon>
        <taxon>Metazoa</taxon>
        <taxon>Chordata</taxon>
        <taxon>Craniata</taxon>
        <taxon>Vertebrata</taxon>
        <taxon>Euteleostomi</taxon>
        <taxon>Mammalia</taxon>
        <taxon>Eutheria</taxon>
        <taxon>Euarchontoglires</taxon>
        <taxon>Primates</taxon>
        <taxon>Haplorrhini</taxon>
        <taxon>Catarrhini</taxon>
        <taxon>Hominidae</taxon>
        <taxon>Gorilla</taxon>
    </lineage>
</organism>
<keyword evidence="2" id="KW-0732">Signal</keyword>
<dbReference type="Bgee" id="ENSGGOG00000026321">
    <property type="expression patterns" value="Expressed in liver and 3 other cell types or tissues"/>
</dbReference>
<evidence type="ECO:0000256" key="1">
    <source>
        <dbReference type="SAM" id="MobiDB-lite"/>
    </source>
</evidence>
<name>A0A2I2YBU4_GORGO</name>
<accession>A0A2I2YBU4</accession>
<sequence length="87" mass="9284">MFSMRIVCLVLSVVGTAWTADSGEGDFLAEGGGVRGPRVVERHQSACKDSDCEADHEETHSTKRGHAKSRPVRGIHTSPLGKPSLSP</sequence>
<proteinExistence type="predicted"/>
<evidence type="ECO:0000313" key="3">
    <source>
        <dbReference type="Ensembl" id="ENSGGOP00000032382.1"/>
    </source>
</evidence>
<feature type="region of interest" description="Disordered" evidence="1">
    <location>
        <begin position="46"/>
        <end position="87"/>
    </location>
</feature>
<dbReference type="Ensembl" id="ENSGGOT00000060514.1">
    <property type="protein sequence ID" value="ENSGGOP00000032511.1"/>
    <property type="gene ID" value="ENSGGOG00000026321.2"/>
</dbReference>
<feature type="compositionally biased region" description="Basic residues" evidence="1">
    <location>
        <begin position="62"/>
        <end position="73"/>
    </location>
</feature>
<feature type="compositionally biased region" description="Basic and acidic residues" evidence="1">
    <location>
        <begin position="46"/>
        <end position="61"/>
    </location>
</feature>
<reference evidence="3" key="3">
    <citation type="submission" date="2025-05" db="UniProtKB">
        <authorList>
            <consortium name="Ensembl"/>
        </authorList>
    </citation>
    <scope>IDENTIFICATION</scope>
</reference>
<dbReference type="EMBL" id="CABD030034348">
    <property type="status" value="NOT_ANNOTATED_CDS"/>
    <property type="molecule type" value="Genomic_DNA"/>
</dbReference>
<reference evidence="3 5" key="2">
    <citation type="journal article" date="2012" name="Nature">
        <title>Insights into hominid evolution from the gorilla genome sequence.</title>
        <authorList>
            <person name="Scally A."/>
            <person name="Dutheil J.Y."/>
            <person name="Hillier L.W."/>
            <person name="Jordan G.E."/>
            <person name="Goodhead I."/>
            <person name="Herrero J."/>
            <person name="Hobolth A."/>
            <person name="Lappalainen T."/>
            <person name="Mailund T."/>
            <person name="Marques-Bonet T."/>
            <person name="McCarthy S."/>
            <person name="Montgomery S.H."/>
            <person name="Schwalie P.C."/>
            <person name="Tang Y.A."/>
            <person name="Ward M.C."/>
            <person name="Xue Y."/>
            <person name="Yngvadottir B."/>
            <person name="Alkan C."/>
            <person name="Andersen L.N."/>
            <person name="Ayub Q."/>
            <person name="Ball E.V."/>
            <person name="Beal K."/>
            <person name="Bradley B.J."/>
            <person name="Chen Y."/>
            <person name="Clee C.M."/>
            <person name="Fitzgerald S."/>
            <person name="Graves T.A."/>
            <person name="Gu Y."/>
            <person name="Heath P."/>
            <person name="Heger A."/>
            <person name="Karakoc E."/>
            <person name="Kolb-Kokocinski A."/>
            <person name="Laird G.K."/>
            <person name="Lunter G."/>
            <person name="Meader S."/>
            <person name="Mort M."/>
            <person name="Mullikin J.C."/>
            <person name="Munch K."/>
            <person name="O'Connor T.D."/>
            <person name="Phillips A.D."/>
            <person name="Prado-Martinez J."/>
            <person name="Rogers A.S."/>
            <person name="Sajjadian S."/>
            <person name="Schmidt D."/>
            <person name="Shaw K."/>
            <person name="Simpson J.T."/>
            <person name="Stenson P.D."/>
            <person name="Turner D.J."/>
            <person name="Vigilant L."/>
            <person name="Vilella A.J."/>
            <person name="Whitener W."/>
            <person name="Zhu B."/>
            <person name="Cooper D.N."/>
            <person name="de Jong P."/>
            <person name="Dermitzakis E.T."/>
            <person name="Eichler E.E."/>
            <person name="Flicek P."/>
            <person name="Goldman N."/>
            <person name="Mundy N.I."/>
            <person name="Ning Z."/>
            <person name="Odom D.T."/>
            <person name="Ponting C.P."/>
            <person name="Quail M.A."/>
            <person name="Ryder O.A."/>
            <person name="Searle S.M."/>
            <person name="Warren W.C."/>
            <person name="Wilson R.K."/>
            <person name="Schierup M.H."/>
            <person name="Rogers J."/>
            <person name="Tyler-Smith C."/>
            <person name="Durbin R."/>
        </authorList>
    </citation>
    <scope>NUCLEOTIDE SEQUENCE [LARGE SCALE GENOMIC DNA]</scope>
</reference>
<evidence type="ECO:0000313" key="5">
    <source>
        <dbReference type="Proteomes" id="UP000001519"/>
    </source>
</evidence>
<evidence type="ECO:0000313" key="4">
    <source>
        <dbReference type="Ensembl" id="ENSGGOP00000032511.1"/>
    </source>
</evidence>
<feature type="chain" id="PRO_5014081162" evidence="2">
    <location>
        <begin position="20"/>
        <end position="87"/>
    </location>
</feature>
<protein>
    <submittedName>
        <fullName evidence="4">Fibrinogen alpha chain</fullName>
    </submittedName>
</protein>
<dbReference type="GeneTree" id="ENSGT00940000157467"/>
<dbReference type="AlphaFoldDB" id="A0A2I2YBU4"/>
<dbReference type="EMBL" id="CABD030034349">
    <property type="status" value="NOT_ANNOTATED_CDS"/>
    <property type="molecule type" value="Genomic_DNA"/>
</dbReference>